<reference evidence="3" key="1">
    <citation type="submission" date="2018-12" db="EMBL/GenBank/DDBJ databases">
        <title>Tengunoibacter tsumagoiensis gen. nov., sp. nov., Dictyobacter kobayashii sp. nov., D. alpinus sp. nov., and D. joshuensis sp. nov. and description of Dictyobacteraceae fam. nov. within the order Ktedonobacterales isolated from Tengu-no-mugimeshi.</title>
        <authorList>
            <person name="Wang C.M."/>
            <person name="Zheng Y."/>
            <person name="Sakai Y."/>
            <person name="Toyoda A."/>
            <person name="Minakuchi Y."/>
            <person name="Abe K."/>
            <person name="Yokota A."/>
            <person name="Yabe S."/>
        </authorList>
    </citation>
    <scope>NUCLEOTIDE SEQUENCE [LARGE SCALE GENOMIC DNA]</scope>
    <source>
        <strain evidence="3">Uno3</strain>
    </source>
</reference>
<dbReference type="EMBL" id="BIFR01000001">
    <property type="protein sequence ID" value="GCE11780.1"/>
    <property type="molecule type" value="Genomic_DNA"/>
</dbReference>
<dbReference type="PANTHER" id="PTHR43679">
    <property type="entry name" value="OCTANOYLTRANSFERASE LIPM-RELATED"/>
    <property type="match status" value="1"/>
</dbReference>
<dbReference type="InterPro" id="IPR004143">
    <property type="entry name" value="BPL_LPL_catalytic"/>
</dbReference>
<accession>A0A401ZY70</accession>
<sequence length="256" mass="28419">MITNWCIYPLTVADQQQHIARSEAFLQQVTAGDPPILYWSMADRAGLVLGFSQKSSIVNPESASHFPIYHRRAGGTAVLVGPTLLSLDVVLPADHPFVLADIVESYRWFGETWVAALRLLGVETRTVTPAEAHAQRARRKDPATSAYELLMQRACYGSISPYEVVAGQQKVVGLDMIRRKAGTLLQAGVLLRWETDQLAQILGHDQQEQHLLQSGLLERAVGLESLVGRVIHIDKLIIAFEQALTERLIATDHRHC</sequence>
<organism evidence="2 3">
    <name type="scientific">Tengunoibacter tsumagoiensis</name>
    <dbReference type="NCBI Taxonomy" id="2014871"/>
    <lineage>
        <taxon>Bacteria</taxon>
        <taxon>Bacillati</taxon>
        <taxon>Chloroflexota</taxon>
        <taxon>Ktedonobacteria</taxon>
        <taxon>Ktedonobacterales</taxon>
        <taxon>Dictyobacteraceae</taxon>
        <taxon>Tengunoibacter</taxon>
    </lineage>
</organism>
<dbReference type="InterPro" id="IPR045864">
    <property type="entry name" value="aa-tRNA-synth_II/BPL/LPL"/>
</dbReference>
<dbReference type="OrthoDB" id="9178967at2"/>
<keyword evidence="3" id="KW-1185">Reference proteome</keyword>
<dbReference type="SUPFAM" id="SSF55681">
    <property type="entry name" value="Class II aaRS and biotin synthetases"/>
    <property type="match status" value="1"/>
</dbReference>
<dbReference type="RefSeq" id="WP_126579457.1">
    <property type="nucleotide sequence ID" value="NZ_BIFR01000001.1"/>
</dbReference>
<dbReference type="GO" id="GO:0016874">
    <property type="term" value="F:ligase activity"/>
    <property type="evidence" value="ECO:0007669"/>
    <property type="project" value="UniProtKB-KW"/>
</dbReference>
<dbReference type="Gene3D" id="3.30.930.10">
    <property type="entry name" value="Bira Bifunctional Protein, Domain 2"/>
    <property type="match status" value="1"/>
</dbReference>
<comment type="caution">
    <text evidence="2">The sequence shown here is derived from an EMBL/GenBank/DDBJ whole genome shotgun (WGS) entry which is preliminary data.</text>
</comment>
<name>A0A401ZY70_9CHLR</name>
<proteinExistence type="predicted"/>
<dbReference type="PROSITE" id="PS51733">
    <property type="entry name" value="BPL_LPL_CATALYTIC"/>
    <property type="match status" value="1"/>
</dbReference>
<dbReference type="PANTHER" id="PTHR43679:SF2">
    <property type="entry name" value="OCTANOYL-[GCVH]:PROTEIN N-OCTANOYLTRANSFERASE"/>
    <property type="match status" value="1"/>
</dbReference>
<feature type="domain" description="BPL/LPL catalytic" evidence="1">
    <location>
        <begin position="30"/>
        <end position="252"/>
    </location>
</feature>
<evidence type="ECO:0000313" key="2">
    <source>
        <dbReference type="EMBL" id="GCE11780.1"/>
    </source>
</evidence>
<gene>
    <name evidence="2" type="ORF">KTT_16390</name>
</gene>
<evidence type="ECO:0000259" key="1">
    <source>
        <dbReference type="PROSITE" id="PS51733"/>
    </source>
</evidence>
<dbReference type="Proteomes" id="UP000287352">
    <property type="component" value="Unassembled WGS sequence"/>
</dbReference>
<dbReference type="AlphaFoldDB" id="A0A401ZY70"/>
<dbReference type="Pfam" id="PF21948">
    <property type="entry name" value="LplA-B_cat"/>
    <property type="match status" value="1"/>
</dbReference>
<evidence type="ECO:0000313" key="3">
    <source>
        <dbReference type="Proteomes" id="UP000287352"/>
    </source>
</evidence>
<dbReference type="InterPro" id="IPR050664">
    <property type="entry name" value="Octanoyltrans_LipM/LipL"/>
</dbReference>
<protein>
    <submittedName>
        <fullName evidence="2">Ligase</fullName>
    </submittedName>
</protein>
<keyword evidence="2" id="KW-0436">Ligase</keyword>